<keyword evidence="8" id="KW-1185">Reference proteome</keyword>
<dbReference type="PROSITE" id="PS50002">
    <property type="entry name" value="SH3"/>
    <property type="match status" value="1"/>
</dbReference>
<dbReference type="AlphaFoldDB" id="A0AA47LZ92"/>
<keyword evidence="2" id="KW-0597">Phosphoprotein</keyword>
<dbReference type="InterPro" id="IPR001452">
    <property type="entry name" value="SH3_domain"/>
</dbReference>
<feature type="region of interest" description="Disordered" evidence="4">
    <location>
        <begin position="110"/>
        <end position="197"/>
    </location>
</feature>
<dbReference type="PANTHER" id="PTHR12301">
    <property type="entry name" value="SAM-DOMAIN, SH3 AND NUCLEAR LOCALIZATION SIGNALS PROTEIN RELATED"/>
    <property type="match status" value="1"/>
</dbReference>
<accession>A0AA47LZ92</accession>
<evidence type="ECO:0000256" key="3">
    <source>
        <dbReference type="PROSITE-ProRule" id="PRU00192"/>
    </source>
</evidence>
<proteinExistence type="predicted"/>
<evidence type="ECO:0000256" key="5">
    <source>
        <dbReference type="SAM" id="SignalP"/>
    </source>
</evidence>
<dbReference type="InterPro" id="IPR013761">
    <property type="entry name" value="SAM/pointed_sf"/>
</dbReference>
<evidence type="ECO:0000259" key="6">
    <source>
        <dbReference type="PROSITE" id="PS50002"/>
    </source>
</evidence>
<feature type="compositionally biased region" description="Low complexity" evidence="4">
    <location>
        <begin position="309"/>
        <end position="340"/>
    </location>
</feature>
<dbReference type="Proteomes" id="UP001174136">
    <property type="component" value="Unassembled WGS sequence"/>
</dbReference>
<dbReference type="InterPro" id="IPR036028">
    <property type="entry name" value="SH3-like_dom_sf"/>
</dbReference>
<keyword evidence="5" id="KW-0732">Signal</keyword>
<evidence type="ECO:0000313" key="7">
    <source>
        <dbReference type="EMBL" id="KAK0130722.1"/>
    </source>
</evidence>
<evidence type="ECO:0000256" key="2">
    <source>
        <dbReference type="ARBA" id="ARBA00022553"/>
    </source>
</evidence>
<comment type="caution">
    <text evidence="7">The sequence shown here is derived from an EMBL/GenBank/DDBJ whole genome shotgun (WGS) entry which is preliminary data.</text>
</comment>
<protein>
    <submittedName>
        <fullName evidence="7">SAM and SH3 domain-containing protein 3</fullName>
    </submittedName>
</protein>
<dbReference type="InterPro" id="IPR021090">
    <property type="entry name" value="SPIDER"/>
</dbReference>
<dbReference type="CDD" id="cd11822">
    <property type="entry name" value="SH3_SASH_like"/>
    <property type="match status" value="1"/>
</dbReference>
<feature type="domain" description="SH3" evidence="6">
    <location>
        <begin position="356"/>
        <end position="417"/>
    </location>
</feature>
<dbReference type="InterPro" id="IPR051725">
    <property type="entry name" value="SAM-SH3_domain_protein"/>
</dbReference>
<feature type="compositionally biased region" description="Basic residues" evidence="4">
    <location>
        <begin position="160"/>
        <end position="173"/>
    </location>
</feature>
<reference evidence="7" key="1">
    <citation type="journal article" date="2023" name="Front. Mar. Sci.">
        <title>A new Merluccius polli reference genome to investigate the effects of global change in West African waters.</title>
        <authorList>
            <person name="Mateo J.L."/>
            <person name="Blanco-Fernandez C."/>
            <person name="Garcia-Vazquez E."/>
            <person name="Machado-Schiaffino G."/>
        </authorList>
    </citation>
    <scope>NUCLEOTIDE SEQUENCE</scope>
    <source>
        <strain evidence="7">C29</strain>
        <tissue evidence="7">Fin</tissue>
    </source>
</reference>
<feature type="chain" id="PRO_5041229855" evidence="5">
    <location>
        <begin position="19"/>
        <end position="556"/>
    </location>
</feature>
<dbReference type="InterPro" id="IPR001660">
    <property type="entry name" value="SAM"/>
</dbReference>
<dbReference type="SUPFAM" id="SSF50044">
    <property type="entry name" value="SH3-domain"/>
    <property type="match status" value="1"/>
</dbReference>
<feature type="region of interest" description="Disordered" evidence="4">
    <location>
        <begin position="495"/>
        <end position="543"/>
    </location>
</feature>
<feature type="region of interest" description="Disordered" evidence="4">
    <location>
        <begin position="75"/>
        <end position="96"/>
    </location>
</feature>
<dbReference type="EMBL" id="JAOPHQ010006646">
    <property type="protein sequence ID" value="KAK0130722.1"/>
    <property type="molecule type" value="Genomic_DNA"/>
</dbReference>
<dbReference type="PANTHER" id="PTHR12301:SF4">
    <property type="entry name" value="SAM DOMAIN-CONTAINING PROTEIN SAMSN-1"/>
    <property type="match status" value="1"/>
</dbReference>
<feature type="compositionally biased region" description="Polar residues" evidence="4">
    <location>
        <begin position="111"/>
        <end position="125"/>
    </location>
</feature>
<dbReference type="SUPFAM" id="SSF47769">
    <property type="entry name" value="SAM/Pointed domain"/>
    <property type="match status" value="1"/>
</dbReference>
<dbReference type="Pfam" id="PF12485">
    <property type="entry name" value="SPIDER"/>
    <property type="match status" value="1"/>
</dbReference>
<feature type="region of interest" description="Disordered" evidence="4">
    <location>
        <begin position="247"/>
        <end position="340"/>
    </location>
</feature>
<dbReference type="Gene3D" id="1.10.150.50">
    <property type="entry name" value="Transcription Factor, Ets-1"/>
    <property type="match status" value="1"/>
</dbReference>
<dbReference type="Pfam" id="PF07647">
    <property type="entry name" value="SAM_2"/>
    <property type="match status" value="1"/>
</dbReference>
<sequence>MEILVCFLVVVQVGSTDSLYEPPYHSQGLREVLPGCGYSPAPLRPTEPGWGGSDPCISPVNNEGGDKKAIQVDSGVTDRDLPTPSAESDLRTAEPHRKLKRFHRLLLVKKASQSEAGKGKNTPQSDGEALWTPTERPLHRTHVALTSDSPLMSCMGSARKSGKHSPRQGKPKNGRVGNAGEKQLEPEDDAGDQGESLWIGGPHCHYWRPVGLPQMWTAASVHTPQHRAPGGPWDSVCHGTLGSRTAPWDPFEAAAGGLEGQPTKGCSPAPAPPSMRDEEDTAESTEMGQGDRSQDKVSGGHMFTGGRPSRSSNSLESLYSLNSGQSSSSGVTSGSTCSSNRNSLRLQEENLLYSRQCCARARVHTDFVPSPYDMESLRLKVGDVIDVIAKPTMGIWTGMLNGKIGSFKFVYVDVLEDRESDKYQSHKQRAKSKPETLEDLLKPHSLEECCSILRLHGYRGVEDLARLREHHLMDEIGPEDRRRLLAAVEALREPQCGSEWGQRNETPTGSGAVDPRTRPRDSGCHVPSDGSDNGRDDSEINFPFISPATLDQISAV</sequence>
<evidence type="ECO:0000313" key="8">
    <source>
        <dbReference type="Proteomes" id="UP001174136"/>
    </source>
</evidence>
<evidence type="ECO:0000256" key="4">
    <source>
        <dbReference type="SAM" id="MobiDB-lite"/>
    </source>
</evidence>
<gene>
    <name evidence="7" type="primary">SASH3_1</name>
    <name evidence="7" type="ORF">N1851_034612</name>
</gene>
<dbReference type="SMART" id="SM00326">
    <property type="entry name" value="SH3"/>
    <property type="match status" value="1"/>
</dbReference>
<name>A0AA47LZ92_MERPO</name>
<feature type="signal peptide" evidence="5">
    <location>
        <begin position="1"/>
        <end position="18"/>
    </location>
</feature>
<evidence type="ECO:0000256" key="1">
    <source>
        <dbReference type="ARBA" id="ARBA00022443"/>
    </source>
</evidence>
<organism evidence="7 8">
    <name type="scientific">Merluccius polli</name>
    <name type="common">Benguela hake</name>
    <name type="synonym">Merluccius cadenati</name>
    <dbReference type="NCBI Taxonomy" id="89951"/>
    <lineage>
        <taxon>Eukaryota</taxon>
        <taxon>Metazoa</taxon>
        <taxon>Chordata</taxon>
        <taxon>Craniata</taxon>
        <taxon>Vertebrata</taxon>
        <taxon>Euteleostomi</taxon>
        <taxon>Actinopterygii</taxon>
        <taxon>Neopterygii</taxon>
        <taxon>Teleostei</taxon>
        <taxon>Neoteleostei</taxon>
        <taxon>Acanthomorphata</taxon>
        <taxon>Zeiogadaria</taxon>
        <taxon>Gadariae</taxon>
        <taxon>Gadiformes</taxon>
        <taxon>Gadoidei</taxon>
        <taxon>Merlucciidae</taxon>
        <taxon>Merluccius</taxon>
    </lineage>
</organism>
<keyword evidence="1 3" id="KW-0728">SH3 domain</keyword>
<dbReference type="Gene3D" id="2.30.30.40">
    <property type="entry name" value="SH3 Domains"/>
    <property type="match status" value="1"/>
</dbReference>